<dbReference type="EnsemblProtists" id="EKX41205">
    <property type="protein sequence ID" value="EKX41205"/>
    <property type="gene ID" value="GUITHDRAFT_112677"/>
</dbReference>
<feature type="region of interest" description="Disordered" evidence="1">
    <location>
        <begin position="32"/>
        <end position="72"/>
    </location>
</feature>
<accession>L1IZF0</accession>
<dbReference type="KEGG" id="gtt:GUITHDRAFT_112677"/>
<name>L1IZF0_GUITC</name>
<gene>
    <name evidence="2" type="ORF">GUITHDRAFT_112677</name>
</gene>
<reference evidence="2 4" key="1">
    <citation type="journal article" date="2012" name="Nature">
        <title>Algal genomes reveal evolutionary mosaicism and the fate of nucleomorphs.</title>
        <authorList>
            <consortium name="DOE Joint Genome Institute"/>
            <person name="Curtis B.A."/>
            <person name="Tanifuji G."/>
            <person name="Burki F."/>
            <person name="Gruber A."/>
            <person name="Irimia M."/>
            <person name="Maruyama S."/>
            <person name="Arias M.C."/>
            <person name="Ball S.G."/>
            <person name="Gile G.H."/>
            <person name="Hirakawa Y."/>
            <person name="Hopkins J.F."/>
            <person name="Kuo A."/>
            <person name="Rensing S.A."/>
            <person name="Schmutz J."/>
            <person name="Symeonidi A."/>
            <person name="Elias M."/>
            <person name="Eveleigh R.J."/>
            <person name="Herman E.K."/>
            <person name="Klute M.J."/>
            <person name="Nakayama T."/>
            <person name="Obornik M."/>
            <person name="Reyes-Prieto A."/>
            <person name="Armbrust E.V."/>
            <person name="Aves S.J."/>
            <person name="Beiko R.G."/>
            <person name="Coutinho P."/>
            <person name="Dacks J.B."/>
            <person name="Durnford D.G."/>
            <person name="Fast N.M."/>
            <person name="Green B.R."/>
            <person name="Grisdale C.J."/>
            <person name="Hempel F."/>
            <person name="Henrissat B."/>
            <person name="Hoppner M.P."/>
            <person name="Ishida K."/>
            <person name="Kim E."/>
            <person name="Koreny L."/>
            <person name="Kroth P.G."/>
            <person name="Liu Y."/>
            <person name="Malik S.B."/>
            <person name="Maier U.G."/>
            <person name="McRose D."/>
            <person name="Mock T."/>
            <person name="Neilson J.A."/>
            <person name="Onodera N.T."/>
            <person name="Poole A.M."/>
            <person name="Pritham E.J."/>
            <person name="Richards T.A."/>
            <person name="Rocap G."/>
            <person name="Roy S.W."/>
            <person name="Sarai C."/>
            <person name="Schaack S."/>
            <person name="Shirato S."/>
            <person name="Slamovits C.H."/>
            <person name="Spencer D.F."/>
            <person name="Suzuki S."/>
            <person name="Worden A.Z."/>
            <person name="Zauner S."/>
            <person name="Barry K."/>
            <person name="Bell C."/>
            <person name="Bharti A.K."/>
            <person name="Crow J.A."/>
            <person name="Grimwood J."/>
            <person name="Kramer R."/>
            <person name="Lindquist E."/>
            <person name="Lucas S."/>
            <person name="Salamov A."/>
            <person name="McFadden G.I."/>
            <person name="Lane C.E."/>
            <person name="Keeling P.J."/>
            <person name="Gray M.W."/>
            <person name="Grigoriev I.V."/>
            <person name="Archibald J.M."/>
        </authorList>
    </citation>
    <scope>NUCLEOTIDE SEQUENCE</scope>
    <source>
        <strain evidence="2 4">CCMP2712</strain>
    </source>
</reference>
<evidence type="ECO:0000313" key="3">
    <source>
        <dbReference type="EnsemblProtists" id="EKX41205"/>
    </source>
</evidence>
<feature type="compositionally biased region" description="Polar residues" evidence="1">
    <location>
        <begin position="51"/>
        <end position="61"/>
    </location>
</feature>
<evidence type="ECO:0000313" key="2">
    <source>
        <dbReference type="EMBL" id="EKX41205.1"/>
    </source>
</evidence>
<feature type="region of interest" description="Disordered" evidence="1">
    <location>
        <begin position="165"/>
        <end position="190"/>
    </location>
</feature>
<reference evidence="3" key="3">
    <citation type="submission" date="2015-06" db="UniProtKB">
        <authorList>
            <consortium name="EnsemblProtists"/>
        </authorList>
    </citation>
    <scope>IDENTIFICATION</scope>
</reference>
<dbReference type="PaxDb" id="55529-EKX41205"/>
<dbReference type="HOGENOM" id="CLU_1430541_0_0_1"/>
<proteinExistence type="predicted"/>
<protein>
    <submittedName>
        <fullName evidence="2 3">Uncharacterized protein</fullName>
    </submittedName>
</protein>
<dbReference type="RefSeq" id="XP_005828185.1">
    <property type="nucleotide sequence ID" value="XM_005828128.1"/>
</dbReference>
<reference evidence="4" key="2">
    <citation type="submission" date="2012-11" db="EMBL/GenBank/DDBJ databases">
        <authorList>
            <person name="Kuo A."/>
            <person name="Curtis B.A."/>
            <person name="Tanifuji G."/>
            <person name="Burki F."/>
            <person name="Gruber A."/>
            <person name="Irimia M."/>
            <person name="Maruyama S."/>
            <person name="Arias M.C."/>
            <person name="Ball S.G."/>
            <person name="Gile G.H."/>
            <person name="Hirakawa Y."/>
            <person name="Hopkins J.F."/>
            <person name="Rensing S.A."/>
            <person name="Schmutz J."/>
            <person name="Symeonidi A."/>
            <person name="Elias M."/>
            <person name="Eveleigh R.J."/>
            <person name="Herman E.K."/>
            <person name="Klute M.J."/>
            <person name="Nakayama T."/>
            <person name="Obornik M."/>
            <person name="Reyes-Prieto A."/>
            <person name="Armbrust E.V."/>
            <person name="Aves S.J."/>
            <person name="Beiko R.G."/>
            <person name="Coutinho P."/>
            <person name="Dacks J.B."/>
            <person name="Durnford D.G."/>
            <person name="Fast N.M."/>
            <person name="Green B.R."/>
            <person name="Grisdale C."/>
            <person name="Hempe F."/>
            <person name="Henrissat B."/>
            <person name="Hoppner M.P."/>
            <person name="Ishida K.-I."/>
            <person name="Kim E."/>
            <person name="Koreny L."/>
            <person name="Kroth P.G."/>
            <person name="Liu Y."/>
            <person name="Malik S.-B."/>
            <person name="Maier U.G."/>
            <person name="McRose D."/>
            <person name="Mock T."/>
            <person name="Neilson J.A."/>
            <person name="Onodera N.T."/>
            <person name="Poole A.M."/>
            <person name="Pritham E.J."/>
            <person name="Richards T.A."/>
            <person name="Rocap G."/>
            <person name="Roy S.W."/>
            <person name="Sarai C."/>
            <person name="Schaack S."/>
            <person name="Shirato S."/>
            <person name="Slamovits C.H."/>
            <person name="Spencer D.F."/>
            <person name="Suzuki S."/>
            <person name="Worden A.Z."/>
            <person name="Zauner S."/>
            <person name="Barry K."/>
            <person name="Bell C."/>
            <person name="Bharti A.K."/>
            <person name="Crow J.A."/>
            <person name="Grimwood J."/>
            <person name="Kramer R."/>
            <person name="Lindquist E."/>
            <person name="Lucas S."/>
            <person name="Salamov A."/>
            <person name="McFadden G.I."/>
            <person name="Lane C.E."/>
            <person name="Keeling P.J."/>
            <person name="Gray M.W."/>
            <person name="Grigoriev I.V."/>
            <person name="Archibald J.M."/>
        </authorList>
    </citation>
    <scope>NUCLEOTIDE SEQUENCE</scope>
    <source>
        <strain evidence="4">CCMP2712</strain>
    </source>
</reference>
<dbReference type="GeneID" id="17297919"/>
<organism evidence="2">
    <name type="scientific">Guillardia theta (strain CCMP2712)</name>
    <name type="common">Cryptophyte</name>
    <dbReference type="NCBI Taxonomy" id="905079"/>
    <lineage>
        <taxon>Eukaryota</taxon>
        <taxon>Cryptophyceae</taxon>
        <taxon>Pyrenomonadales</taxon>
        <taxon>Geminigeraceae</taxon>
        <taxon>Guillardia</taxon>
    </lineage>
</organism>
<feature type="compositionally biased region" description="Basic and acidic residues" evidence="1">
    <location>
        <begin position="62"/>
        <end position="72"/>
    </location>
</feature>
<evidence type="ECO:0000256" key="1">
    <source>
        <dbReference type="SAM" id="MobiDB-lite"/>
    </source>
</evidence>
<dbReference type="Proteomes" id="UP000011087">
    <property type="component" value="Unassembled WGS sequence"/>
</dbReference>
<keyword evidence="4" id="KW-1185">Reference proteome</keyword>
<evidence type="ECO:0000313" key="4">
    <source>
        <dbReference type="Proteomes" id="UP000011087"/>
    </source>
</evidence>
<dbReference type="EMBL" id="JH993025">
    <property type="protein sequence ID" value="EKX41205.1"/>
    <property type="molecule type" value="Genomic_DNA"/>
</dbReference>
<dbReference type="AlphaFoldDB" id="L1IZF0"/>
<sequence length="190" mass="20867">MIENVGARYPHMKQLFKEALEHVEGIEEQRGSVAVVPSIHGQDTDEEGDQGMSSSSESTANHNEEHSSARAKGGLDVEDAKVIFCAMPSGKRKVTRTSKLLGAKYGVSPKTIRDIWNKRTWVHATVSFWTKEEQMSHSKVLCDNCSMSVGTACLMNGQCACRKKLGRPSGARDRKPRKRRGLGFSGISSS</sequence>